<accession>A0A8H4J3T2</accession>
<keyword evidence="5" id="KW-1185">Reference proteome</keyword>
<sequence>MASPVKNVALVGASGGLGSFVLKEFLASPFNVTVLSRKESKAVFPDGVNVIKTDYTPESLRSAFTGQDVVISLISMEGLAQEHVIIDAAAAAGIKRFFPAQYGSDSSSAAVCAAAPILEPARQAIERLRRTEDKMSWTSLIVGAFFDMCLETGFVGINLKERNASVWDDGDVPFASTNRSTVAKAMVADVSVTIITSGEVERN</sequence>
<dbReference type="InterPro" id="IPR008030">
    <property type="entry name" value="NmrA-like"/>
</dbReference>
<proteinExistence type="predicted"/>
<name>A0A8H4J3T2_9PEZI</name>
<organism evidence="4 5">
    <name type="scientific">Botryosphaeria dothidea</name>
    <dbReference type="NCBI Taxonomy" id="55169"/>
    <lineage>
        <taxon>Eukaryota</taxon>
        <taxon>Fungi</taxon>
        <taxon>Dikarya</taxon>
        <taxon>Ascomycota</taxon>
        <taxon>Pezizomycotina</taxon>
        <taxon>Dothideomycetes</taxon>
        <taxon>Dothideomycetes incertae sedis</taxon>
        <taxon>Botryosphaeriales</taxon>
        <taxon>Botryosphaeriaceae</taxon>
        <taxon>Botryosphaeria</taxon>
    </lineage>
</organism>
<dbReference type="OrthoDB" id="9984533at2759"/>
<keyword evidence="1" id="KW-0521">NADP</keyword>
<keyword evidence="2" id="KW-0560">Oxidoreductase</keyword>
<dbReference type="Gene3D" id="3.40.50.720">
    <property type="entry name" value="NAD(P)-binding Rossmann-like Domain"/>
    <property type="match status" value="1"/>
</dbReference>
<dbReference type="AlphaFoldDB" id="A0A8H4J3T2"/>
<evidence type="ECO:0000259" key="3">
    <source>
        <dbReference type="Pfam" id="PF05368"/>
    </source>
</evidence>
<evidence type="ECO:0000256" key="2">
    <source>
        <dbReference type="ARBA" id="ARBA00023002"/>
    </source>
</evidence>
<protein>
    <submittedName>
        <fullName evidence="4">NmrA-like protein</fullName>
    </submittedName>
</protein>
<dbReference type="Proteomes" id="UP000572817">
    <property type="component" value="Unassembled WGS sequence"/>
</dbReference>
<feature type="domain" description="NmrA-like" evidence="3">
    <location>
        <begin position="6"/>
        <end position="157"/>
    </location>
</feature>
<dbReference type="SUPFAM" id="SSF51735">
    <property type="entry name" value="NAD(P)-binding Rossmann-fold domains"/>
    <property type="match status" value="1"/>
</dbReference>
<dbReference type="PANTHER" id="PTHR47706:SF9">
    <property type="entry name" value="NMRA-LIKE DOMAIN-CONTAINING PROTEIN-RELATED"/>
    <property type="match status" value="1"/>
</dbReference>
<comment type="caution">
    <text evidence="4">The sequence shown here is derived from an EMBL/GenBank/DDBJ whole genome shotgun (WGS) entry which is preliminary data.</text>
</comment>
<reference evidence="4" key="1">
    <citation type="submission" date="2020-04" db="EMBL/GenBank/DDBJ databases">
        <title>Genome Assembly and Annotation of Botryosphaeria dothidea sdau 11-99, a Latent Pathogen of Apple Fruit Ring Rot in China.</title>
        <authorList>
            <person name="Yu C."/>
            <person name="Diao Y."/>
            <person name="Lu Q."/>
            <person name="Zhao J."/>
            <person name="Cui S."/>
            <person name="Peng C."/>
            <person name="He B."/>
            <person name="Liu H."/>
        </authorList>
    </citation>
    <scope>NUCLEOTIDE SEQUENCE [LARGE SCALE GENOMIC DNA]</scope>
    <source>
        <strain evidence="4">Sdau11-99</strain>
    </source>
</reference>
<dbReference type="Pfam" id="PF05368">
    <property type="entry name" value="NmrA"/>
    <property type="match status" value="1"/>
</dbReference>
<dbReference type="PANTHER" id="PTHR47706">
    <property type="entry name" value="NMRA-LIKE FAMILY PROTEIN"/>
    <property type="match status" value="1"/>
</dbReference>
<gene>
    <name evidence="4" type="ORF">GTA08_BOTSDO11917</name>
</gene>
<dbReference type="EMBL" id="WWBZ02000002">
    <property type="protein sequence ID" value="KAF4312542.1"/>
    <property type="molecule type" value="Genomic_DNA"/>
</dbReference>
<evidence type="ECO:0000256" key="1">
    <source>
        <dbReference type="ARBA" id="ARBA00022857"/>
    </source>
</evidence>
<evidence type="ECO:0000313" key="5">
    <source>
        <dbReference type="Proteomes" id="UP000572817"/>
    </source>
</evidence>
<dbReference type="GO" id="GO:0016491">
    <property type="term" value="F:oxidoreductase activity"/>
    <property type="evidence" value="ECO:0007669"/>
    <property type="project" value="UniProtKB-KW"/>
</dbReference>
<dbReference type="InterPro" id="IPR036291">
    <property type="entry name" value="NAD(P)-bd_dom_sf"/>
</dbReference>
<dbReference type="InterPro" id="IPR051609">
    <property type="entry name" value="NmrA/Isoflavone_reductase-like"/>
</dbReference>
<evidence type="ECO:0000313" key="4">
    <source>
        <dbReference type="EMBL" id="KAF4312542.1"/>
    </source>
</evidence>